<dbReference type="AlphaFoldDB" id="A0A3E0UDN9"/>
<protein>
    <submittedName>
        <fullName evidence="2">Uncharacterized protein</fullName>
    </submittedName>
</protein>
<dbReference type="Proteomes" id="UP000256999">
    <property type="component" value="Unassembled WGS sequence"/>
</dbReference>
<proteinExistence type="predicted"/>
<keyword evidence="1" id="KW-1133">Transmembrane helix</keyword>
<sequence>MNEKEIELEKLKLNVEAWKTTVDVQKHFNDLEMKVRNFGLLIISAFISAIGVSLKSNYEVTLLESSIPVGSLIAFVAFFVWNLVFFVDVYWYHPLLKGAVLKGIAIEKEIQKDLPEIGLTQAIGESSSIKFLWWKELRSTTKAKIFYNGVSIALIVIAISLAFFTGNDQPISQQGDNRPKPHDTDKHIISLIKETKDLNRIIIELSTQQQDQCPKERCSTQDIQKEILKLNRNIEEHLDRHLILIKKVVKN</sequence>
<keyword evidence="1" id="KW-0812">Transmembrane</keyword>
<accession>A0A3E0UDN9</accession>
<organism evidence="2 3">
    <name type="scientific">Thalassotalea euphylliae</name>
    <dbReference type="NCBI Taxonomy" id="1655234"/>
    <lineage>
        <taxon>Bacteria</taxon>
        <taxon>Pseudomonadati</taxon>
        <taxon>Pseudomonadota</taxon>
        <taxon>Gammaproteobacteria</taxon>
        <taxon>Alteromonadales</taxon>
        <taxon>Colwelliaceae</taxon>
        <taxon>Thalassotalea</taxon>
    </lineage>
</organism>
<keyword evidence="1" id="KW-0472">Membrane</keyword>
<feature type="transmembrane region" description="Helical" evidence="1">
    <location>
        <begin position="66"/>
        <end position="92"/>
    </location>
</feature>
<dbReference type="OrthoDB" id="5197449at2"/>
<name>A0A3E0UDN9_9GAMM</name>
<evidence type="ECO:0000313" key="2">
    <source>
        <dbReference type="EMBL" id="REL34683.1"/>
    </source>
</evidence>
<feature type="transmembrane region" description="Helical" evidence="1">
    <location>
        <begin position="35"/>
        <end position="54"/>
    </location>
</feature>
<feature type="transmembrane region" description="Helical" evidence="1">
    <location>
        <begin position="145"/>
        <end position="164"/>
    </location>
</feature>
<evidence type="ECO:0000313" key="3">
    <source>
        <dbReference type="Proteomes" id="UP000256999"/>
    </source>
</evidence>
<reference evidence="2 3" key="1">
    <citation type="submission" date="2018-08" db="EMBL/GenBank/DDBJ databases">
        <title>Thalassotalea euphylliae genome.</title>
        <authorList>
            <person name="Summers S."/>
            <person name="Rice S.A."/>
            <person name="Freckelton M.L."/>
            <person name="Nedved B.T."/>
            <person name="Hadfield M.G."/>
        </authorList>
    </citation>
    <scope>NUCLEOTIDE SEQUENCE [LARGE SCALE GENOMIC DNA]</scope>
    <source>
        <strain evidence="2 3">H2</strain>
    </source>
</reference>
<comment type="caution">
    <text evidence="2">The sequence shown here is derived from an EMBL/GenBank/DDBJ whole genome shotgun (WGS) entry which is preliminary data.</text>
</comment>
<dbReference type="EMBL" id="QUOV01000001">
    <property type="protein sequence ID" value="REL34683.1"/>
    <property type="molecule type" value="Genomic_DNA"/>
</dbReference>
<dbReference type="RefSeq" id="WP_115999359.1">
    <property type="nucleotide sequence ID" value="NZ_QUOV01000001.1"/>
</dbReference>
<evidence type="ECO:0000256" key="1">
    <source>
        <dbReference type="SAM" id="Phobius"/>
    </source>
</evidence>
<gene>
    <name evidence="2" type="ORF">DXX92_04545</name>
</gene>